<dbReference type="PANTHER" id="PTHR11473">
    <property type="entry name" value="AROMATIC AMINO ACID HYDROXYLASE"/>
    <property type="match status" value="1"/>
</dbReference>
<dbReference type="InterPro" id="IPR036951">
    <property type="entry name" value="ArAA_hydroxylase_sf"/>
</dbReference>
<evidence type="ECO:0000313" key="11">
    <source>
        <dbReference type="RefSeq" id="XP_014671573.1"/>
    </source>
</evidence>
<keyword evidence="5" id="KW-0560">Oxidoreductase</keyword>
<evidence type="ECO:0000256" key="2">
    <source>
        <dbReference type="ARBA" id="ARBA00009712"/>
    </source>
</evidence>
<dbReference type="SUPFAM" id="SSF55021">
    <property type="entry name" value="ACT-like"/>
    <property type="match status" value="1"/>
</dbReference>
<dbReference type="PROSITE" id="PS51671">
    <property type="entry name" value="ACT"/>
    <property type="match status" value="1"/>
</dbReference>
<dbReference type="Gene3D" id="1.10.800.10">
    <property type="entry name" value="Aromatic amino acid hydroxylase"/>
    <property type="match status" value="3"/>
</dbReference>
<protein>
    <recommendedName>
        <fullName evidence="3">phenylalanine 4-monooxygenase</fullName>
        <ecNumber evidence="3">1.14.16.1</ecNumber>
    </recommendedName>
</protein>
<dbReference type="EC" id="1.14.16.1" evidence="3"/>
<evidence type="ECO:0000256" key="6">
    <source>
        <dbReference type="ARBA" id="ARBA00023004"/>
    </source>
</evidence>
<dbReference type="Proteomes" id="UP000695022">
    <property type="component" value="Unplaced"/>
</dbReference>
<evidence type="ECO:0000256" key="4">
    <source>
        <dbReference type="ARBA" id="ARBA00022723"/>
    </source>
</evidence>
<name>A0ABM1EHA2_PRICU</name>
<gene>
    <name evidence="11" type="primary">LOC106812257</name>
</gene>
<dbReference type="PROSITE" id="PS51410">
    <property type="entry name" value="BH4_AAA_HYDROXYL_2"/>
    <property type="match status" value="1"/>
</dbReference>
<sequence length="417" mass="48017">MYPHTGAGKLDTCGATRDHKDNLAKFGLDSHTVPWFPRKISDLDRFANHILSYGSELESDHPGFTDEVYRARRKEFADIAYHYKHGQEIPRVKYTDEEIETWGTMFRELTKLYPTHACREFNHVLPLLMDNCGYRDNNIPQLQDVSEFLHDCTGFMLRPVAGLLSSRDFLAGLAFRVFHATQYIRHPSKPLYTPEPYDDSGAVHMKEKEDRFAKADKESAATLIFCLKEGIGSLAKALKIFEDHNVNLMHIESRPSKWYKGFYEFLVEPENNTEIGPCIRTLEQKARHCYWFTVEFGLCKQNGAVKAYGAGLLSSFGELQYCLSDKPDLRPFEPAKTAEQKYPITEYQPVYYVAESFQDAKEKLFTYAASIPRPFTVRYNPYTQSIEILDDKYKILDLAGNIRGDMNLLMDSIAKLE</sequence>
<organism evidence="10 11">
    <name type="scientific">Priapulus caudatus</name>
    <name type="common">Priapulid worm</name>
    <dbReference type="NCBI Taxonomy" id="37621"/>
    <lineage>
        <taxon>Eukaryota</taxon>
        <taxon>Metazoa</taxon>
        <taxon>Ecdysozoa</taxon>
        <taxon>Scalidophora</taxon>
        <taxon>Priapulida</taxon>
        <taxon>Priapulimorpha</taxon>
        <taxon>Priapulimorphida</taxon>
        <taxon>Priapulidae</taxon>
        <taxon>Priapulus</taxon>
    </lineage>
</organism>
<dbReference type="InterPro" id="IPR019774">
    <property type="entry name" value="Aromatic-AA_hydroxylase_C"/>
</dbReference>
<comment type="similarity">
    <text evidence="2">Belongs to the biopterin-dependent aromatic amino acid hydroxylase family.</text>
</comment>
<evidence type="ECO:0000259" key="9">
    <source>
        <dbReference type="PROSITE" id="PS51671"/>
    </source>
</evidence>
<proteinExistence type="inferred from homology"/>
<dbReference type="PRINTS" id="PR00372">
    <property type="entry name" value="FYWHYDRXLASE"/>
</dbReference>
<feature type="domain" description="Biopterin-dependent aromatic amino acid hydroxylase family profile" evidence="8">
    <location>
        <begin position="20"/>
        <end position="417"/>
    </location>
</feature>
<evidence type="ECO:0000256" key="5">
    <source>
        <dbReference type="ARBA" id="ARBA00023002"/>
    </source>
</evidence>
<keyword evidence="6" id="KW-0408">Iron</keyword>
<keyword evidence="7" id="KW-0503">Monooxygenase</keyword>
<evidence type="ECO:0000259" key="8">
    <source>
        <dbReference type="PROSITE" id="PS51410"/>
    </source>
</evidence>
<reference evidence="11" key="1">
    <citation type="submission" date="2025-08" db="UniProtKB">
        <authorList>
            <consortium name="RefSeq"/>
        </authorList>
    </citation>
    <scope>IDENTIFICATION</scope>
</reference>
<keyword evidence="4" id="KW-0479">Metal-binding</keyword>
<dbReference type="GeneID" id="106812257"/>
<comment type="cofactor">
    <cofactor evidence="1">
        <name>Fe(2+)</name>
        <dbReference type="ChEBI" id="CHEBI:29033"/>
    </cofactor>
</comment>
<evidence type="ECO:0000256" key="7">
    <source>
        <dbReference type="ARBA" id="ARBA00023033"/>
    </source>
</evidence>
<evidence type="ECO:0000256" key="3">
    <source>
        <dbReference type="ARBA" id="ARBA00011995"/>
    </source>
</evidence>
<dbReference type="InterPro" id="IPR036329">
    <property type="entry name" value="Aro-AA_hydroxylase_C_sf"/>
</dbReference>
<dbReference type="InterPro" id="IPR002912">
    <property type="entry name" value="ACT_dom"/>
</dbReference>
<dbReference type="InterPro" id="IPR045865">
    <property type="entry name" value="ACT-like_dom_sf"/>
</dbReference>
<dbReference type="InterPro" id="IPR001273">
    <property type="entry name" value="ArAA_hydroxylase"/>
</dbReference>
<evidence type="ECO:0000256" key="1">
    <source>
        <dbReference type="ARBA" id="ARBA00001954"/>
    </source>
</evidence>
<keyword evidence="10" id="KW-1185">Reference proteome</keyword>
<dbReference type="PANTHER" id="PTHR11473:SF24">
    <property type="entry name" value="PHENYLALANINE-4-HYDROXYLASE"/>
    <property type="match status" value="1"/>
</dbReference>
<dbReference type="Pfam" id="PF00351">
    <property type="entry name" value="Biopterin_H"/>
    <property type="match status" value="2"/>
</dbReference>
<accession>A0ABM1EHA2</accession>
<evidence type="ECO:0000313" key="10">
    <source>
        <dbReference type="Proteomes" id="UP000695022"/>
    </source>
</evidence>
<dbReference type="SUPFAM" id="SSF56534">
    <property type="entry name" value="Aromatic aminoacid monoxygenases, catalytic and oligomerization domains"/>
    <property type="match status" value="1"/>
</dbReference>
<dbReference type="RefSeq" id="XP_014671573.1">
    <property type="nucleotide sequence ID" value="XM_014816087.1"/>
</dbReference>
<feature type="domain" description="ACT" evidence="9">
    <location>
        <begin position="222"/>
        <end position="301"/>
    </location>
</feature>